<evidence type="ECO:0000313" key="4">
    <source>
        <dbReference type="RefSeq" id="XP_055866711.1"/>
    </source>
</evidence>
<dbReference type="Proteomes" id="UP001165740">
    <property type="component" value="Chromosome 14"/>
</dbReference>
<organism evidence="3 4">
    <name type="scientific">Biomphalaria glabrata</name>
    <name type="common">Bloodfluke planorb</name>
    <name type="synonym">Freshwater snail</name>
    <dbReference type="NCBI Taxonomy" id="6526"/>
    <lineage>
        <taxon>Eukaryota</taxon>
        <taxon>Metazoa</taxon>
        <taxon>Spiralia</taxon>
        <taxon>Lophotrochozoa</taxon>
        <taxon>Mollusca</taxon>
        <taxon>Gastropoda</taxon>
        <taxon>Heterobranchia</taxon>
        <taxon>Euthyneura</taxon>
        <taxon>Panpulmonata</taxon>
        <taxon>Hygrophila</taxon>
        <taxon>Lymnaeoidea</taxon>
        <taxon>Planorbidae</taxon>
        <taxon>Biomphalaria</taxon>
    </lineage>
</organism>
<accession>A0A9W2YVG7</accession>
<proteinExistence type="predicted"/>
<name>A0A9W2YVG7_BIOGL</name>
<dbReference type="RefSeq" id="XP_055866711.1">
    <property type="nucleotide sequence ID" value="XM_056010736.1"/>
</dbReference>
<feature type="region of interest" description="Disordered" evidence="1">
    <location>
        <begin position="325"/>
        <end position="346"/>
    </location>
</feature>
<keyword evidence="3" id="KW-1185">Reference proteome</keyword>
<gene>
    <name evidence="4" type="primary">LOC106078200</name>
</gene>
<evidence type="ECO:0000256" key="1">
    <source>
        <dbReference type="SAM" id="MobiDB-lite"/>
    </source>
</evidence>
<keyword evidence="2" id="KW-1133">Transmembrane helix</keyword>
<keyword evidence="2" id="KW-0472">Membrane</keyword>
<dbReference type="GeneID" id="106078200"/>
<reference evidence="4" key="1">
    <citation type="submission" date="2025-08" db="UniProtKB">
        <authorList>
            <consortium name="RefSeq"/>
        </authorList>
    </citation>
    <scope>IDENTIFICATION</scope>
</reference>
<feature type="transmembrane region" description="Helical" evidence="2">
    <location>
        <begin position="251"/>
        <end position="275"/>
    </location>
</feature>
<evidence type="ECO:0000313" key="3">
    <source>
        <dbReference type="Proteomes" id="UP001165740"/>
    </source>
</evidence>
<dbReference type="OrthoDB" id="10337070at2759"/>
<keyword evidence="2" id="KW-0812">Transmembrane</keyword>
<protein>
    <submittedName>
        <fullName evidence="4">Uncharacterized protein LOC106078200 isoform X1</fullName>
    </submittedName>
</protein>
<dbReference type="AlphaFoldDB" id="A0A9W2YVG7"/>
<sequence length="346" mass="39371">MIKIMNTTSTFIFQEHSRFRMKRLTPFLLSLFVLTDISNSCRSTLKIGSLYTIQVSIRHTYNDPLEVVLLKDTSPVSVCRQNLVCNDYRNNTETKIHSLGNDTFEIHFSIKNVTRRDAGLLSVKYLGLSSLRNSGSLYRCKMIVYDIDALTLDECPNVVEEGSEVKCLCKKKDGVTQDIRLAWFDNNGKVNNKENHTLYYVANATNLTFTCQGWANDGAKSRPLIYQPVLNLRIVNAPPAYSKVTSEKSHFSISFIVTLVVVSVSFIAIVMYACYQKKNRKLCLKFKNKFVQILIQKKKTFSKKNINPKNVYIVNLLETTRPNKLTTTTKGSNSYHLVGSRDASKI</sequence>
<evidence type="ECO:0000256" key="2">
    <source>
        <dbReference type="SAM" id="Phobius"/>
    </source>
</evidence>